<comment type="caution">
    <text evidence="1">The sequence shown here is derived from an EMBL/GenBank/DDBJ whole genome shotgun (WGS) entry which is preliminary data.</text>
</comment>
<evidence type="ECO:0000313" key="2">
    <source>
        <dbReference type="Proteomes" id="UP001056778"/>
    </source>
</evidence>
<dbReference type="EMBL" id="CM043018">
    <property type="protein sequence ID" value="KAI4464104.1"/>
    <property type="molecule type" value="Genomic_DNA"/>
</dbReference>
<evidence type="ECO:0000313" key="1">
    <source>
        <dbReference type="EMBL" id="KAI4464104.1"/>
    </source>
</evidence>
<gene>
    <name evidence="1" type="ORF">MML48_4g00021173</name>
</gene>
<reference evidence="1" key="1">
    <citation type="submission" date="2022-04" db="EMBL/GenBank/DDBJ databases">
        <title>Chromosome-scale genome assembly of Holotrichia oblita Faldermann.</title>
        <authorList>
            <person name="Rongchong L."/>
        </authorList>
    </citation>
    <scope>NUCLEOTIDE SEQUENCE</scope>
    <source>
        <strain evidence="1">81SQS9</strain>
    </source>
</reference>
<organism evidence="1 2">
    <name type="scientific">Holotrichia oblita</name>
    <name type="common">Chafer beetle</name>
    <dbReference type="NCBI Taxonomy" id="644536"/>
    <lineage>
        <taxon>Eukaryota</taxon>
        <taxon>Metazoa</taxon>
        <taxon>Ecdysozoa</taxon>
        <taxon>Arthropoda</taxon>
        <taxon>Hexapoda</taxon>
        <taxon>Insecta</taxon>
        <taxon>Pterygota</taxon>
        <taxon>Neoptera</taxon>
        <taxon>Endopterygota</taxon>
        <taxon>Coleoptera</taxon>
        <taxon>Polyphaga</taxon>
        <taxon>Scarabaeiformia</taxon>
        <taxon>Scarabaeidae</taxon>
        <taxon>Melolonthinae</taxon>
        <taxon>Holotrichia</taxon>
    </lineage>
</organism>
<keyword evidence="2" id="KW-1185">Reference proteome</keyword>
<proteinExistence type="predicted"/>
<sequence>MVQRQGYPIEEHVNIQTEDGYLLDIHRIPHGKSNGHETNKPVAFLMHGLLCSSADWVNMGPENALAYILADAGYDVWMGNARGNTWSRKHITYNPNRDSEFWEFSWHEIGAYDLPAVIDYILGVTGQEQLFYIGHSQGTTVFYVMASERPEYNSKIKLAVALAPIGYMSNMTNPFFQLLSLFHNSLEWIMSFLGINEFLPSNDLFGLIGQAACNDESIFQVVCSSVIFLICGWNSEQLNASMLPVIMSNAPAGISTRQLVHYAQGIRSGNFRQYDHGLILNLIRYGSLSPPDYQIKDISAPIGFFYSANDWLAAIVVNMFGSIILQFVSISSFVLVKVSVLCWSNEGDFQTDDDHPDVGLSTSICVDSVRLRLRTVTVCCLCQSIPSTFINATVSSIIVMLYYEENAITLYRRNGHVKCRGDGLIKTANCGRMYVFYRQIQMIERQGYPAETHKNVKTEDGYLLELHRIPHGKRNTSPNGKPVVFLMHGIMSSSADWVNMGSEKSLSYILADAGYDVWMGNARGNKWSRRHIKYDPDSIQDAPQFWNFSWHEIGTRDLPAMIDYVLKETNRKNLIYVGHSQGTTTFFVLLSERPDYNDKIGLMIALAPIAYMSHLTNPFLQFISTGYREINTVMIKLGRYELVAPDNVYSKIGMKACKQTSIFQELCASTFFMTGGWNSAQLNRTMIPVIMSNTPAGCSTKQLAHYAQEIRSGKFRQYDYDDAITNEIYYKSTSPPDYKIQNIRIPIGLFYSSNDWLAAVIVLAKYYWIVYYRPTGAVLFKEIYTFWDKGDISNDEIHRHVDDVLKTLKRLETVLLVLVVTSVAVLYGTAPLLITDKPYVLHVTLDIESVVMKTIILLSQYYFLAAACRQPPHNRFFKFFLD</sequence>
<dbReference type="Proteomes" id="UP001056778">
    <property type="component" value="Chromosome 4"/>
</dbReference>
<accession>A0ACB9TBL6</accession>
<protein>
    <submittedName>
        <fullName evidence="1">Lysosomal acid lipase-related</fullName>
    </submittedName>
</protein>
<name>A0ACB9TBL6_HOLOL</name>